<gene>
    <name evidence="4" type="ORF">M569_04616</name>
</gene>
<accession>S8CTH0</accession>
<feature type="domain" description="Reverse transcriptase Ty1/copia-type" evidence="3">
    <location>
        <begin position="552"/>
        <end position="659"/>
    </location>
</feature>
<feature type="region of interest" description="Disordered" evidence="1">
    <location>
        <begin position="138"/>
        <end position="162"/>
    </location>
</feature>
<dbReference type="PANTHER" id="PTHR34222:SF100">
    <property type="entry name" value="CCHC-TYPE DOMAIN-CONTAINING PROTEIN"/>
    <property type="match status" value="1"/>
</dbReference>
<feature type="compositionally biased region" description="Polar residues" evidence="1">
    <location>
        <begin position="138"/>
        <end position="157"/>
    </location>
</feature>
<evidence type="ECO:0000259" key="3">
    <source>
        <dbReference type="Pfam" id="PF07727"/>
    </source>
</evidence>
<dbReference type="InterPro" id="IPR013103">
    <property type="entry name" value="RVT_2"/>
</dbReference>
<feature type="transmembrane region" description="Helical" evidence="2">
    <location>
        <begin position="492"/>
        <end position="512"/>
    </location>
</feature>
<sequence>MEKEISEAFVFSPNAQAMWDEIDRRFGVSVEPQIFHLRGELQSLHQGDDSVVVYFTKLKSIWNQLDSLRPLPPLSDPMGLQLRAREDSDRLQQFLFGLKSEYTSLKNQIIASRFPLDEAYRLVLTCERQNGVSQGAVSNSFMVGQHPPVSSQDAEPNQSKKRPKCTYCKRVGHLRENCWKLHGRPDASKRISANLAASSQTAQGVSPSSIPQDFINLVQTLWTQIQNQGAPASEESGDADECEPAEFTGMTPLADFKVSNSDTKVFLPNNSSLKVSGRGIFRFRSGLLLSDVLKDRGSNAVVAEGYVRNGLYYLPDTAMNKISSCSVSLNKPAVDLRIWHSRFGHASPFVLRKIPALNKLKDSVSTMALNLLILRARPYFVKQAPDFSHLRIFGCLVYASDTTPNKDKFAPRTIPAESGETWRYKLPDDSIASTSELQHIESSIVNPRVSDAIFPSQPSESLDDGSDAERAATVVAGIRFLDATRIYAARRGAVVVAGIVTIVTGIVTIVTGKHRLCSTFFSTATTTSLAFGFLYPRWIEAMNVELDALNRNETWEICSLPKGKRAIGCRWVYKTKVNPDGSINKRKARLVAQGYGQKEGVDFTDVFAPVAKITTVRLFIAMAAHRSWPLQQLDVNNAFLHGTLDEEVYMKIPQGCNDATGSQHLDNGISNSVDP</sequence>
<evidence type="ECO:0000256" key="1">
    <source>
        <dbReference type="SAM" id="MobiDB-lite"/>
    </source>
</evidence>
<keyword evidence="2" id="KW-0812">Transmembrane</keyword>
<keyword evidence="5" id="KW-1185">Reference proteome</keyword>
<dbReference type="Pfam" id="PF07727">
    <property type="entry name" value="RVT_2"/>
    <property type="match status" value="1"/>
</dbReference>
<dbReference type="AlphaFoldDB" id="S8CTH0"/>
<evidence type="ECO:0000256" key="2">
    <source>
        <dbReference type="SAM" id="Phobius"/>
    </source>
</evidence>
<evidence type="ECO:0000313" key="4">
    <source>
        <dbReference type="EMBL" id="EPS70145.1"/>
    </source>
</evidence>
<dbReference type="Proteomes" id="UP000015453">
    <property type="component" value="Unassembled WGS sequence"/>
</dbReference>
<protein>
    <recommendedName>
        <fullName evidence="3">Reverse transcriptase Ty1/copia-type domain-containing protein</fullName>
    </recommendedName>
</protein>
<dbReference type="PANTHER" id="PTHR34222">
    <property type="entry name" value="GAG_PRE-INTEGRS DOMAIN-CONTAINING PROTEIN"/>
    <property type="match status" value="1"/>
</dbReference>
<name>S8CTH0_9LAMI</name>
<keyword evidence="2" id="KW-0472">Membrane</keyword>
<keyword evidence="2" id="KW-1133">Transmembrane helix</keyword>
<organism evidence="4 5">
    <name type="scientific">Genlisea aurea</name>
    <dbReference type="NCBI Taxonomy" id="192259"/>
    <lineage>
        <taxon>Eukaryota</taxon>
        <taxon>Viridiplantae</taxon>
        <taxon>Streptophyta</taxon>
        <taxon>Embryophyta</taxon>
        <taxon>Tracheophyta</taxon>
        <taxon>Spermatophyta</taxon>
        <taxon>Magnoliopsida</taxon>
        <taxon>eudicotyledons</taxon>
        <taxon>Gunneridae</taxon>
        <taxon>Pentapetalae</taxon>
        <taxon>asterids</taxon>
        <taxon>lamiids</taxon>
        <taxon>Lamiales</taxon>
        <taxon>Lentibulariaceae</taxon>
        <taxon>Genlisea</taxon>
    </lineage>
</organism>
<evidence type="ECO:0000313" key="5">
    <source>
        <dbReference type="Proteomes" id="UP000015453"/>
    </source>
</evidence>
<comment type="caution">
    <text evidence="4">The sequence shown here is derived from an EMBL/GenBank/DDBJ whole genome shotgun (WGS) entry which is preliminary data.</text>
</comment>
<dbReference type="OrthoDB" id="1725534at2759"/>
<dbReference type="EMBL" id="AUSU01001806">
    <property type="protein sequence ID" value="EPS70145.1"/>
    <property type="molecule type" value="Genomic_DNA"/>
</dbReference>
<reference evidence="4 5" key="1">
    <citation type="journal article" date="2013" name="BMC Genomics">
        <title>The miniature genome of a carnivorous plant Genlisea aurea contains a low number of genes and short non-coding sequences.</title>
        <authorList>
            <person name="Leushkin E.V."/>
            <person name="Sutormin R.A."/>
            <person name="Nabieva E.R."/>
            <person name="Penin A.A."/>
            <person name="Kondrashov A.S."/>
            <person name="Logacheva M.D."/>
        </authorList>
    </citation>
    <scope>NUCLEOTIDE SEQUENCE [LARGE SCALE GENOMIC DNA]</scope>
</reference>
<proteinExistence type="predicted"/>